<feature type="transmembrane region" description="Helical" evidence="1">
    <location>
        <begin position="21"/>
        <end position="40"/>
    </location>
</feature>
<keyword evidence="1" id="KW-1133">Transmembrane helix</keyword>
<keyword evidence="1" id="KW-0812">Transmembrane</keyword>
<keyword evidence="1" id="KW-0472">Membrane</keyword>
<organism evidence="2">
    <name type="scientific">Anguilla anguilla</name>
    <name type="common">European freshwater eel</name>
    <name type="synonym">Muraena anguilla</name>
    <dbReference type="NCBI Taxonomy" id="7936"/>
    <lineage>
        <taxon>Eukaryota</taxon>
        <taxon>Metazoa</taxon>
        <taxon>Chordata</taxon>
        <taxon>Craniata</taxon>
        <taxon>Vertebrata</taxon>
        <taxon>Euteleostomi</taxon>
        <taxon>Actinopterygii</taxon>
        <taxon>Neopterygii</taxon>
        <taxon>Teleostei</taxon>
        <taxon>Anguilliformes</taxon>
        <taxon>Anguillidae</taxon>
        <taxon>Anguilla</taxon>
    </lineage>
</organism>
<evidence type="ECO:0000313" key="2">
    <source>
        <dbReference type="EMBL" id="JAH55167.1"/>
    </source>
</evidence>
<reference evidence="2" key="2">
    <citation type="journal article" date="2015" name="Fish Shellfish Immunol.">
        <title>Early steps in the European eel (Anguilla anguilla)-Vibrio vulnificus interaction in the gills: Role of the RtxA13 toxin.</title>
        <authorList>
            <person name="Callol A."/>
            <person name="Pajuelo D."/>
            <person name="Ebbesson L."/>
            <person name="Teles M."/>
            <person name="MacKenzie S."/>
            <person name="Amaro C."/>
        </authorList>
    </citation>
    <scope>NUCLEOTIDE SEQUENCE</scope>
</reference>
<protein>
    <submittedName>
        <fullName evidence="2">Uncharacterized protein</fullName>
    </submittedName>
</protein>
<name>A0A0E9TNW5_ANGAN</name>
<dbReference type="EMBL" id="GBXM01053410">
    <property type="protein sequence ID" value="JAH55167.1"/>
    <property type="molecule type" value="Transcribed_RNA"/>
</dbReference>
<proteinExistence type="predicted"/>
<sequence>MFIQIPPTAPSSTPKKTHNQGLLPCSFLFCILLEGTFLNLNVCTAPYV</sequence>
<evidence type="ECO:0000256" key="1">
    <source>
        <dbReference type="SAM" id="Phobius"/>
    </source>
</evidence>
<dbReference type="AlphaFoldDB" id="A0A0E9TNW5"/>
<accession>A0A0E9TNW5</accession>
<reference evidence="2" key="1">
    <citation type="submission" date="2014-11" db="EMBL/GenBank/DDBJ databases">
        <authorList>
            <person name="Amaro Gonzalez C."/>
        </authorList>
    </citation>
    <scope>NUCLEOTIDE SEQUENCE</scope>
</reference>